<evidence type="ECO:0000256" key="1">
    <source>
        <dbReference type="SAM" id="MobiDB-lite"/>
    </source>
</evidence>
<dbReference type="STRING" id="670154.SAMN04488002_2788"/>
<dbReference type="AlphaFoldDB" id="A0A1I6HBX3"/>
<protein>
    <submittedName>
        <fullName evidence="2">Uncharacterized protein</fullName>
    </submittedName>
</protein>
<keyword evidence="3" id="KW-1185">Reference proteome</keyword>
<feature type="region of interest" description="Disordered" evidence="1">
    <location>
        <begin position="181"/>
        <end position="213"/>
    </location>
</feature>
<dbReference type="Proteomes" id="UP000199658">
    <property type="component" value="Unassembled WGS sequence"/>
</dbReference>
<evidence type="ECO:0000313" key="3">
    <source>
        <dbReference type="Proteomes" id="UP000199658"/>
    </source>
</evidence>
<accession>A0A1I6HBX3</accession>
<name>A0A1I6HBX3_9RHOB</name>
<proteinExistence type="predicted"/>
<evidence type="ECO:0000313" key="2">
    <source>
        <dbReference type="EMBL" id="SFR51871.1"/>
    </source>
</evidence>
<reference evidence="3" key="1">
    <citation type="submission" date="2016-10" db="EMBL/GenBank/DDBJ databases">
        <authorList>
            <person name="Varghese N."/>
            <person name="Submissions S."/>
        </authorList>
    </citation>
    <scope>NUCLEOTIDE SEQUENCE [LARGE SCALE GENOMIC DNA]</scope>
    <source>
        <strain evidence="3">DSM 26921</strain>
    </source>
</reference>
<dbReference type="EMBL" id="FOYO01000001">
    <property type="protein sequence ID" value="SFR51871.1"/>
    <property type="molecule type" value="Genomic_DNA"/>
</dbReference>
<gene>
    <name evidence="2" type="ORF">SAMN04488002_2788</name>
</gene>
<sequence>MKSREISLPKWGSGPASLGVAPTGRPFPLWGEAARCLAYCGAELAIHALGDREALKPLGYLPEITTRLPSQPGRRPSPALVMQAVPKAGCRATAPERLLEGLQVLKAAATHCSAAEKVKPSQRPFQIDEAHPRPSLCRCPKAFPNSSHEKRRSFRKLRLHSCVFRRARSPDIRPAARHFPALLRQSHQRPQSPYPRSPHGRPASTRLRRFAQR</sequence>
<organism evidence="2 3">
    <name type="scientific">Litoreibacter janthinus</name>
    <dbReference type="NCBI Taxonomy" id="670154"/>
    <lineage>
        <taxon>Bacteria</taxon>
        <taxon>Pseudomonadati</taxon>
        <taxon>Pseudomonadota</taxon>
        <taxon>Alphaproteobacteria</taxon>
        <taxon>Rhodobacterales</taxon>
        <taxon>Roseobacteraceae</taxon>
        <taxon>Litoreibacter</taxon>
    </lineage>
</organism>